<dbReference type="Proteomes" id="UP000240800">
    <property type="component" value="Unassembled WGS sequence"/>
</dbReference>
<evidence type="ECO:0000256" key="1">
    <source>
        <dbReference type="SAM" id="Phobius"/>
    </source>
</evidence>
<keyword evidence="1" id="KW-1133">Transmembrane helix</keyword>
<evidence type="ECO:0008006" key="4">
    <source>
        <dbReference type="Google" id="ProtNLM"/>
    </source>
</evidence>
<dbReference type="RefSeq" id="WP_084296076.1">
    <property type="nucleotide sequence ID" value="NZ_JAYFRT010000004.1"/>
</dbReference>
<keyword evidence="1" id="KW-0472">Membrane</keyword>
<dbReference type="EMBL" id="PZZW01000001">
    <property type="protein sequence ID" value="PTM81496.1"/>
    <property type="molecule type" value="Genomic_DNA"/>
</dbReference>
<organism evidence="2 3">
    <name type="scientific">Cereibacter johrii</name>
    <dbReference type="NCBI Taxonomy" id="445629"/>
    <lineage>
        <taxon>Bacteria</taxon>
        <taxon>Pseudomonadati</taxon>
        <taxon>Pseudomonadota</taxon>
        <taxon>Alphaproteobacteria</taxon>
        <taxon>Rhodobacterales</taxon>
        <taxon>Paracoccaceae</taxon>
        <taxon>Cereibacter</taxon>
    </lineage>
</organism>
<keyword evidence="3" id="KW-1185">Reference proteome</keyword>
<gene>
    <name evidence="2" type="ORF">C8J29_101436</name>
</gene>
<accession>A0ABX5JCE1</accession>
<protein>
    <recommendedName>
        <fullName evidence="4">MYXO-CTERM domain-containing protein</fullName>
    </recommendedName>
</protein>
<keyword evidence="1" id="KW-0812">Transmembrane</keyword>
<name>A0ABX5JCE1_9RHOB</name>
<sequence length="51" mass="5143">MPPALLLAMIATVLLAAGVTVALFHGAGWPLGALGLVALVASLLLRLRRGP</sequence>
<proteinExistence type="predicted"/>
<reference evidence="2 3" key="1">
    <citation type="submission" date="2018-04" db="EMBL/GenBank/DDBJ databases">
        <title>Genomic Encyclopedia of Type Strains, Phase III (KMG-III): the genomes of soil and plant-associated and newly described type strains.</title>
        <authorList>
            <person name="Whitman W."/>
        </authorList>
    </citation>
    <scope>NUCLEOTIDE SEQUENCE [LARGE SCALE GENOMIC DNA]</scope>
    <source>
        <strain evidence="2 3">JA192</strain>
    </source>
</reference>
<feature type="transmembrane region" description="Helical" evidence="1">
    <location>
        <begin position="28"/>
        <end position="47"/>
    </location>
</feature>
<evidence type="ECO:0000313" key="2">
    <source>
        <dbReference type="EMBL" id="PTM81496.1"/>
    </source>
</evidence>
<evidence type="ECO:0000313" key="3">
    <source>
        <dbReference type="Proteomes" id="UP000240800"/>
    </source>
</evidence>
<comment type="caution">
    <text evidence="2">The sequence shown here is derived from an EMBL/GenBank/DDBJ whole genome shotgun (WGS) entry which is preliminary data.</text>
</comment>